<evidence type="ECO:0000256" key="4">
    <source>
        <dbReference type="ARBA" id="ARBA00022475"/>
    </source>
</evidence>
<evidence type="ECO:0000256" key="3">
    <source>
        <dbReference type="ARBA" id="ARBA00022448"/>
    </source>
</evidence>
<dbReference type="GO" id="GO:0140359">
    <property type="term" value="F:ABC-type transporter activity"/>
    <property type="evidence" value="ECO:0007669"/>
    <property type="project" value="InterPro"/>
</dbReference>
<comment type="similarity">
    <text evidence="2 11">Belongs to the ABC-2 integral membrane protein family.</text>
</comment>
<accession>A0A4D7QNV7</accession>
<feature type="transmembrane region" description="Helical" evidence="11">
    <location>
        <begin position="34"/>
        <end position="55"/>
    </location>
</feature>
<protein>
    <recommendedName>
        <fullName evidence="11">Transport permease protein</fullName>
    </recommendedName>
</protein>
<evidence type="ECO:0000256" key="11">
    <source>
        <dbReference type="RuleBase" id="RU361157"/>
    </source>
</evidence>
<name>A0A4D7QNV7_9HYPH</name>
<dbReference type="AlphaFoldDB" id="A0A4D7QNV7"/>
<evidence type="ECO:0000313" key="14">
    <source>
        <dbReference type="Proteomes" id="UP000298588"/>
    </source>
</evidence>
<dbReference type="GO" id="GO:0043190">
    <property type="term" value="C:ATP-binding cassette (ABC) transporter complex"/>
    <property type="evidence" value="ECO:0007669"/>
    <property type="project" value="InterPro"/>
</dbReference>
<dbReference type="PANTHER" id="PTHR30413">
    <property type="entry name" value="INNER MEMBRANE TRANSPORT PERMEASE"/>
    <property type="match status" value="1"/>
</dbReference>
<feature type="transmembrane region" description="Helical" evidence="11">
    <location>
        <begin position="145"/>
        <end position="173"/>
    </location>
</feature>
<sequence>MQPRMNYRRRLVLTWQLALREIEARYRGSILGMAWSLINPLLTLAVFTFVFGVVFQARWSQNQASTFDFAIMTFAGLMVFNVFAEVVGKSPSLITSQPNLVKKVIFPLAILPLITLTAALFHAAIALALLLLLQGIFGSGLHLSALALPIVLAPLLLFTVGASWFLSALGVYLRDIGQIIGPLVTMLMFLSPIFYPIAALPSWVRPIAIANPLAVSIEQTRDALINGHLPDPGIWALAMATGLISAGLGFLFFRKTRNGFADVL</sequence>
<gene>
    <name evidence="13" type="ORF">E8L99_21605</name>
</gene>
<dbReference type="EMBL" id="CP039865">
    <property type="protein sequence ID" value="QCK88171.1"/>
    <property type="molecule type" value="Genomic_DNA"/>
</dbReference>
<dbReference type="KEGG" id="paqt:E8L99_21605"/>
<dbReference type="Proteomes" id="UP000298588">
    <property type="component" value="Chromosome"/>
</dbReference>
<keyword evidence="4 11" id="KW-1003">Cell membrane</keyword>
<dbReference type="InterPro" id="IPR047817">
    <property type="entry name" value="ABC2_TM_bact-type"/>
</dbReference>
<dbReference type="GO" id="GO:0015774">
    <property type="term" value="P:polysaccharide transport"/>
    <property type="evidence" value="ECO:0007669"/>
    <property type="project" value="UniProtKB-KW"/>
</dbReference>
<dbReference type="GO" id="GO:0015920">
    <property type="term" value="P:lipopolysaccharide transport"/>
    <property type="evidence" value="ECO:0007669"/>
    <property type="project" value="TreeGrafter"/>
</dbReference>
<comment type="subcellular location">
    <subcellularLocation>
        <location evidence="11">Cell inner membrane</location>
        <topology evidence="11">Multi-pass membrane protein</topology>
    </subcellularLocation>
    <subcellularLocation>
        <location evidence="1">Cell membrane</location>
        <topology evidence="1">Multi-pass membrane protein</topology>
    </subcellularLocation>
</comment>
<evidence type="ECO:0000256" key="2">
    <source>
        <dbReference type="ARBA" id="ARBA00007783"/>
    </source>
</evidence>
<dbReference type="InterPro" id="IPR000412">
    <property type="entry name" value="ABC_2_transport"/>
</dbReference>
<dbReference type="Pfam" id="PF01061">
    <property type="entry name" value="ABC2_membrane"/>
    <property type="match status" value="1"/>
</dbReference>
<feature type="transmembrane region" description="Helical" evidence="11">
    <location>
        <begin position="234"/>
        <end position="253"/>
    </location>
</feature>
<dbReference type="PIRSF" id="PIRSF006648">
    <property type="entry name" value="DrrB"/>
    <property type="match status" value="1"/>
</dbReference>
<proteinExistence type="inferred from homology"/>
<organism evidence="13 14">
    <name type="scientific">Phreatobacter aquaticus</name>
    <dbReference type="NCBI Taxonomy" id="2570229"/>
    <lineage>
        <taxon>Bacteria</taxon>
        <taxon>Pseudomonadati</taxon>
        <taxon>Pseudomonadota</taxon>
        <taxon>Alphaproteobacteria</taxon>
        <taxon>Hyphomicrobiales</taxon>
        <taxon>Phreatobacteraceae</taxon>
        <taxon>Phreatobacter</taxon>
    </lineage>
</organism>
<evidence type="ECO:0000259" key="12">
    <source>
        <dbReference type="PROSITE" id="PS51012"/>
    </source>
</evidence>
<reference evidence="13 14" key="1">
    <citation type="submission" date="2019-04" db="EMBL/GenBank/DDBJ databases">
        <title>Phreatobacter aquaticus sp. nov.</title>
        <authorList>
            <person name="Choi A."/>
            <person name="Baek K."/>
        </authorList>
    </citation>
    <scope>NUCLEOTIDE SEQUENCE [LARGE SCALE GENOMIC DNA]</scope>
    <source>
        <strain evidence="13 14">NMCR1094</strain>
    </source>
</reference>
<dbReference type="OrthoDB" id="9786910at2"/>
<dbReference type="PROSITE" id="PS51012">
    <property type="entry name" value="ABC_TM2"/>
    <property type="match status" value="1"/>
</dbReference>
<keyword evidence="6 11" id="KW-0812">Transmembrane</keyword>
<evidence type="ECO:0000256" key="10">
    <source>
        <dbReference type="ARBA" id="ARBA00023136"/>
    </source>
</evidence>
<keyword evidence="10 11" id="KW-0472">Membrane</keyword>
<feature type="transmembrane region" description="Helical" evidence="11">
    <location>
        <begin position="104"/>
        <end position="133"/>
    </location>
</feature>
<feature type="transmembrane region" description="Helical" evidence="11">
    <location>
        <begin position="179"/>
        <end position="198"/>
    </location>
</feature>
<feature type="domain" description="ABC transmembrane type-2" evidence="12">
    <location>
        <begin position="31"/>
        <end position="256"/>
    </location>
</feature>
<evidence type="ECO:0000256" key="7">
    <source>
        <dbReference type="ARBA" id="ARBA00022903"/>
    </source>
</evidence>
<keyword evidence="7" id="KW-0972">Capsule biogenesis/degradation</keyword>
<keyword evidence="5" id="KW-0762">Sugar transport</keyword>
<feature type="transmembrane region" description="Helical" evidence="11">
    <location>
        <begin position="67"/>
        <end position="84"/>
    </location>
</feature>
<evidence type="ECO:0000256" key="1">
    <source>
        <dbReference type="ARBA" id="ARBA00004651"/>
    </source>
</evidence>
<dbReference type="InterPro" id="IPR013525">
    <property type="entry name" value="ABC2_TM"/>
</dbReference>
<evidence type="ECO:0000256" key="9">
    <source>
        <dbReference type="ARBA" id="ARBA00023047"/>
    </source>
</evidence>
<evidence type="ECO:0000256" key="8">
    <source>
        <dbReference type="ARBA" id="ARBA00022989"/>
    </source>
</evidence>
<keyword evidence="14" id="KW-1185">Reference proteome</keyword>
<evidence type="ECO:0000313" key="13">
    <source>
        <dbReference type="EMBL" id="QCK88171.1"/>
    </source>
</evidence>
<keyword evidence="3 11" id="KW-0813">Transport</keyword>
<evidence type="ECO:0000256" key="6">
    <source>
        <dbReference type="ARBA" id="ARBA00022692"/>
    </source>
</evidence>
<keyword evidence="9" id="KW-0625">Polysaccharide transport</keyword>
<dbReference type="PRINTS" id="PR00164">
    <property type="entry name" value="ABC2TRNSPORT"/>
</dbReference>
<evidence type="ECO:0000256" key="5">
    <source>
        <dbReference type="ARBA" id="ARBA00022597"/>
    </source>
</evidence>
<dbReference type="PANTHER" id="PTHR30413:SF10">
    <property type="entry name" value="CAPSULE POLYSACCHARIDE EXPORT INNER-MEMBRANE PROTEIN CTRC"/>
    <property type="match status" value="1"/>
</dbReference>
<keyword evidence="8 11" id="KW-1133">Transmembrane helix</keyword>